<gene>
    <name evidence="5" type="ORF">NKR23_g9302</name>
</gene>
<evidence type="ECO:0000313" key="5">
    <source>
        <dbReference type="EMBL" id="KAJ9137041.1"/>
    </source>
</evidence>
<dbReference type="Pfam" id="PF02458">
    <property type="entry name" value="Transferase"/>
    <property type="match status" value="1"/>
</dbReference>
<dbReference type="AlphaFoldDB" id="A0AA38VEW5"/>
<accession>A0AA38VEW5</accession>
<evidence type="ECO:0000256" key="3">
    <source>
        <dbReference type="ARBA" id="ARBA00022679"/>
    </source>
</evidence>
<keyword evidence="4" id="KW-0012">Acyltransferase</keyword>
<evidence type="ECO:0000256" key="4">
    <source>
        <dbReference type="ARBA" id="ARBA00023315"/>
    </source>
</evidence>
<dbReference type="InterPro" id="IPR051283">
    <property type="entry name" value="Sec_Metabolite_Acyltrans"/>
</dbReference>
<keyword evidence="3" id="KW-0808">Transferase</keyword>
<comment type="pathway">
    <text evidence="1">Secondary metabolite biosynthesis.</text>
</comment>
<sequence>MGLRIFGPKRRAPPTHPEDEVVPVHVFDDLPDYRKTLMMWTFQFNDVLDPNRLNNSLHDLIAEEGRLTDHMLASQLPSLDVSCKSSTFLGPQAFVALGVPGDAPKTIEDYLNRDEPQIAVHVNVFADATLVSVQFLHTVTDALGFASLMKAWQAALAGKIGQVPRLEGLRDDPMAAFYTAKPTERHVLIDKDLTGWRLLLFILRFVWNRLAQGDFETRTIRLSSKAVAAMRSIARSQLPDADVEGSPVFISDGDILTAWAGQLAAQTGRSGSVRPVTILIPADVRSRTRDVFPEGSVCVQNAILVVYVPLAASHLRMAQLGKTALEVRRAITRQTTRAQFDALARRALESMEASNHPPLMCDTGSGLVSVTNWSKAGFLDEIDFSPAVVTPGTNNRSGRVVYYHSHWSKDPFFTSPMFTIKGKDGEGNYWLTGHLPSAGWLSLEKQLENFEEKH</sequence>
<evidence type="ECO:0000313" key="6">
    <source>
        <dbReference type="Proteomes" id="UP001174694"/>
    </source>
</evidence>
<comment type="similarity">
    <text evidence="2">Belongs to the plant acyltransferase family.</text>
</comment>
<dbReference type="GO" id="GO:0016746">
    <property type="term" value="F:acyltransferase activity"/>
    <property type="evidence" value="ECO:0007669"/>
    <property type="project" value="UniProtKB-KW"/>
</dbReference>
<reference evidence="5" key="1">
    <citation type="submission" date="2022-07" db="EMBL/GenBank/DDBJ databases">
        <title>Fungi with potential for degradation of polypropylene.</title>
        <authorList>
            <person name="Gostincar C."/>
        </authorList>
    </citation>
    <scope>NUCLEOTIDE SEQUENCE</scope>
    <source>
        <strain evidence="5">EXF-13308</strain>
    </source>
</reference>
<protein>
    <submittedName>
        <fullName evidence="5">Uncharacterized protein</fullName>
    </submittedName>
</protein>
<dbReference type="InterPro" id="IPR023213">
    <property type="entry name" value="CAT-like_dom_sf"/>
</dbReference>
<dbReference type="PANTHER" id="PTHR31896">
    <property type="entry name" value="FAMILY REGULATORY PROTEIN, PUTATIVE (AFU_ORTHOLOGUE AFUA_3G14730)-RELATED"/>
    <property type="match status" value="1"/>
</dbReference>
<keyword evidence="6" id="KW-1185">Reference proteome</keyword>
<proteinExistence type="inferred from homology"/>
<dbReference type="Proteomes" id="UP001174694">
    <property type="component" value="Unassembled WGS sequence"/>
</dbReference>
<evidence type="ECO:0000256" key="2">
    <source>
        <dbReference type="ARBA" id="ARBA00009861"/>
    </source>
</evidence>
<comment type="caution">
    <text evidence="5">The sequence shown here is derived from an EMBL/GenBank/DDBJ whole genome shotgun (WGS) entry which is preliminary data.</text>
</comment>
<dbReference type="PANTHER" id="PTHR31896:SF69">
    <property type="entry name" value="FAMILY REGULATORY PROTEIN, PUTATIVE (AFU_ORTHOLOGUE AFUA_3G14730)-RELATED"/>
    <property type="match status" value="1"/>
</dbReference>
<dbReference type="Gene3D" id="3.30.559.10">
    <property type="entry name" value="Chloramphenicol acetyltransferase-like domain"/>
    <property type="match status" value="2"/>
</dbReference>
<name>A0AA38VEW5_9PEZI</name>
<organism evidence="5 6">
    <name type="scientific">Pleurostoma richardsiae</name>
    <dbReference type="NCBI Taxonomy" id="41990"/>
    <lineage>
        <taxon>Eukaryota</taxon>
        <taxon>Fungi</taxon>
        <taxon>Dikarya</taxon>
        <taxon>Ascomycota</taxon>
        <taxon>Pezizomycotina</taxon>
        <taxon>Sordariomycetes</taxon>
        <taxon>Sordariomycetidae</taxon>
        <taxon>Calosphaeriales</taxon>
        <taxon>Pleurostomataceae</taxon>
        <taxon>Pleurostoma</taxon>
    </lineage>
</organism>
<dbReference type="EMBL" id="JANBVO010000036">
    <property type="protein sequence ID" value="KAJ9137041.1"/>
    <property type="molecule type" value="Genomic_DNA"/>
</dbReference>
<evidence type="ECO:0000256" key="1">
    <source>
        <dbReference type="ARBA" id="ARBA00005179"/>
    </source>
</evidence>